<dbReference type="AlphaFoldDB" id="A0A9W4IHW3"/>
<reference evidence="2" key="1">
    <citation type="submission" date="2021-07" db="EMBL/GenBank/DDBJ databases">
        <authorList>
            <person name="Branca A.L. A."/>
        </authorList>
    </citation>
    <scope>NUCLEOTIDE SEQUENCE</scope>
</reference>
<dbReference type="PANTHER" id="PTHR38421:SF1">
    <property type="entry name" value="TRANSMEMBRANE PROTEIN"/>
    <property type="match status" value="1"/>
</dbReference>
<accession>A0A9W4IHW3</accession>
<comment type="caution">
    <text evidence="2">The sequence shown here is derived from an EMBL/GenBank/DDBJ whole genome shotgun (WGS) entry which is preliminary data.</text>
</comment>
<evidence type="ECO:0008006" key="4">
    <source>
        <dbReference type="Google" id="ProtNLM"/>
    </source>
</evidence>
<dbReference type="PANTHER" id="PTHR38421">
    <property type="entry name" value="TRANSMEMBRANE PROTEIN USGS"/>
    <property type="match status" value="1"/>
</dbReference>
<dbReference type="Proteomes" id="UP001152592">
    <property type="component" value="Unassembled WGS sequence"/>
</dbReference>
<sequence length="377" mass="42946">MSNFEPNAVIRGFQLTVVGSMCPQYVYCCFLPISNAVRALTNPELFKYDHFRQAALAIAVGIVIQLIIQIPILSVKFSIWLLSWVVNLENALWDDKLLTGLEFMSKSVLQVPFMLMTLMRYVTPTLDEIFMQSIQWVDMTYIQKHKTEDPNQLRAMYYPHLTLYSNKGGSSGSRPIPEALMAFFHRYAKKIGMMLGLYLLSMVVIVGRFVMPAASFYTFRNHVGSVPAAAIFGAGLFLPKTYIVTFLHTYFSSRSLMRELLEPYFSRVKFTPEQKRRWFRDREGVLFGFAFAFTVVMRIPYIGVLMYGVAQASTAYLVTKITDPPPPPAESEGFAESQVTWANKHDFLRLSLDNLDQFNVEKQRADAGSGAPEKKFS</sequence>
<protein>
    <recommendedName>
        <fullName evidence="4">Transmembrane protein UsgS</fullName>
    </recommendedName>
</protein>
<keyword evidence="1" id="KW-1133">Transmembrane helix</keyword>
<keyword evidence="1" id="KW-0472">Membrane</keyword>
<organism evidence="2 3">
    <name type="scientific">Penicillium salamii</name>
    <dbReference type="NCBI Taxonomy" id="1612424"/>
    <lineage>
        <taxon>Eukaryota</taxon>
        <taxon>Fungi</taxon>
        <taxon>Dikarya</taxon>
        <taxon>Ascomycota</taxon>
        <taxon>Pezizomycotina</taxon>
        <taxon>Eurotiomycetes</taxon>
        <taxon>Eurotiomycetidae</taxon>
        <taxon>Eurotiales</taxon>
        <taxon>Aspergillaceae</taxon>
        <taxon>Penicillium</taxon>
    </lineage>
</organism>
<feature type="transmembrane region" description="Helical" evidence="1">
    <location>
        <begin position="12"/>
        <end position="33"/>
    </location>
</feature>
<dbReference type="OrthoDB" id="10261348at2759"/>
<feature type="transmembrane region" description="Helical" evidence="1">
    <location>
        <begin position="229"/>
        <end position="251"/>
    </location>
</feature>
<dbReference type="EMBL" id="CAJVPD010000055">
    <property type="protein sequence ID" value="CAG8281465.1"/>
    <property type="molecule type" value="Genomic_DNA"/>
</dbReference>
<evidence type="ECO:0000313" key="3">
    <source>
        <dbReference type="Proteomes" id="UP001152592"/>
    </source>
</evidence>
<evidence type="ECO:0000313" key="2">
    <source>
        <dbReference type="EMBL" id="CAG8281465.1"/>
    </source>
</evidence>
<name>A0A9W4IHW3_9EURO</name>
<proteinExistence type="predicted"/>
<keyword evidence="1" id="KW-0812">Transmembrane</keyword>
<feature type="transmembrane region" description="Helical" evidence="1">
    <location>
        <begin position="103"/>
        <end position="122"/>
    </location>
</feature>
<gene>
    <name evidence="2" type="ORF">PSALAMII_LOCUS1398</name>
</gene>
<feature type="transmembrane region" description="Helical" evidence="1">
    <location>
        <begin position="195"/>
        <end position="217"/>
    </location>
</feature>
<feature type="transmembrane region" description="Helical" evidence="1">
    <location>
        <begin position="54"/>
        <end position="83"/>
    </location>
</feature>
<evidence type="ECO:0000256" key="1">
    <source>
        <dbReference type="SAM" id="Phobius"/>
    </source>
</evidence>
<feature type="transmembrane region" description="Helical" evidence="1">
    <location>
        <begin position="285"/>
        <end position="310"/>
    </location>
</feature>